<evidence type="ECO:0000256" key="2">
    <source>
        <dbReference type="ARBA" id="ARBA00022588"/>
    </source>
</evidence>
<accession>A0A9P0G716</accession>
<dbReference type="SMART" id="SM00701">
    <property type="entry name" value="PGRP"/>
    <property type="match status" value="1"/>
</dbReference>
<dbReference type="GO" id="GO:0045087">
    <property type="term" value="P:innate immune response"/>
    <property type="evidence" value="ECO:0007669"/>
    <property type="project" value="UniProtKB-KW"/>
</dbReference>
<dbReference type="Gene3D" id="3.40.80.10">
    <property type="entry name" value="Peptidoglycan recognition protein-like"/>
    <property type="match status" value="1"/>
</dbReference>
<evidence type="ECO:0000256" key="3">
    <source>
        <dbReference type="ARBA" id="ARBA00022859"/>
    </source>
</evidence>
<keyword evidence="2" id="KW-0399">Innate immunity</keyword>
<dbReference type="CDD" id="cd06583">
    <property type="entry name" value="PGRP"/>
    <property type="match status" value="1"/>
</dbReference>
<protein>
    <submittedName>
        <fullName evidence="7">Uncharacterized protein</fullName>
    </submittedName>
</protein>
<evidence type="ECO:0000259" key="5">
    <source>
        <dbReference type="SMART" id="SM00644"/>
    </source>
</evidence>
<keyword evidence="3" id="KW-0391">Immunity</keyword>
<dbReference type="InterPro" id="IPR015510">
    <property type="entry name" value="PGRP"/>
</dbReference>
<comment type="similarity">
    <text evidence="1">Belongs to the N-acetylmuramoyl-L-alanine amidase 2 family.</text>
</comment>
<evidence type="ECO:0000313" key="7">
    <source>
        <dbReference type="EMBL" id="CAH1099127.1"/>
    </source>
</evidence>
<evidence type="ECO:0000256" key="1">
    <source>
        <dbReference type="ARBA" id="ARBA00007553"/>
    </source>
</evidence>
<evidence type="ECO:0000256" key="4">
    <source>
        <dbReference type="ARBA" id="ARBA00057187"/>
    </source>
</evidence>
<dbReference type="GO" id="GO:0008745">
    <property type="term" value="F:N-acetylmuramoyl-L-alanine amidase activity"/>
    <property type="evidence" value="ECO:0007669"/>
    <property type="project" value="InterPro"/>
</dbReference>
<dbReference type="InterPro" id="IPR002502">
    <property type="entry name" value="Amidase_domain"/>
</dbReference>
<comment type="function">
    <text evidence="4">Peptidoglycan-recognition protein probably involved in innate immunity by binding to peptidoglycans (PGN) of bacteria and activating the prophenoloxidase (proPO) cascade immune response. Binds to 1,3-beta-D-glucan and PGN.</text>
</comment>
<evidence type="ECO:0000259" key="6">
    <source>
        <dbReference type="SMART" id="SM00701"/>
    </source>
</evidence>
<sequence length="350" mass="39450">MNMETQINHHPLENLEKPIRKMVGDDIENEVNDLTEKCQKWLEKCSDNDNDSVCSETNSSMFSDTTDNSAMDSGFVFQNNDVVVTDQIIRARDSKNAPLIIRESGRPKYDNVNIYKSKKVHVGDVTYINGPVIISNNNSAYNDKKISTPYNDPDWDAVFIVNRINWLAQPALGEKEHLDSPAKYVIICHTATEEGFTQADNTLLVRLIQTFHIESRKWKDIAYNFLIGSDGLAYEGRGWGLVGSHTRNYNSKSVGIAFIGCFLNHLPPANSIKKAKDLIEFGVKRGSIAEDYILLAHCQCSSIESPGKKLFEEIRTWEHWDSTVSVPKSTLRNKIADNTTDEDCSSLNLP</sequence>
<proteinExistence type="inferred from homology"/>
<organism evidence="7 8">
    <name type="scientific">Psylliodes chrysocephalus</name>
    <dbReference type="NCBI Taxonomy" id="3402493"/>
    <lineage>
        <taxon>Eukaryota</taxon>
        <taxon>Metazoa</taxon>
        <taxon>Ecdysozoa</taxon>
        <taxon>Arthropoda</taxon>
        <taxon>Hexapoda</taxon>
        <taxon>Insecta</taxon>
        <taxon>Pterygota</taxon>
        <taxon>Neoptera</taxon>
        <taxon>Endopterygota</taxon>
        <taxon>Coleoptera</taxon>
        <taxon>Polyphaga</taxon>
        <taxon>Cucujiformia</taxon>
        <taxon>Chrysomeloidea</taxon>
        <taxon>Chrysomelidae</taxon>
        <taxon>Galerucinae</taxon>
        <taxon>Alticini</taxon>
        <taxon>Psylliodes</taxon>
    </lineage>
</organism>
<dbReference type="FunFam" id="3.40.80.10:FF:000001">
    <property type="entry name" value="Peptidoglycan recognition protein 1"/>
    <property type="match status" value="1"/>
</dbReference>
<dbReference type="SMART" id="SM00644">
    <property type="entry name" value="Ami_2"/>
    <property type="match status" value="1"/>
</dbReference>
<dbReference type="OrthoDB" id="10001926at2759"/>
<keyword evidence="8" id="KW-1185">Reference proteome</keyword>
<dbReference type="InterPro" id="IPR006619">
    <property type="entry name" value="PGRP_domain_met/bac"/>
</dbReference>
<dbReference type="InterPro" id="IPR036505">
    <property type="entry name" value="Amidase/PGRP_sf"/>
</dbReference>
<feature type="domain" description="N-acetylmuramoyl-L-alanine amidase" evidence="5">
    <location>
        <begin position="170"/>
        <end position="307"/>
    </location>
</feature>
<dbReference type="Pfam" id="PF01510">
    <property type="entry name" value="Amidase_2"/>
    <property type="match status" value="1"/>
</dbReference>
<dbReference type="GO" id="GO:0009253">
    <property type="term" value="P:peptidoglycan catabolic process"/>
    <property type="evidence" value="ECO:0007669"/>
    <property type="project" value="InterPro"/>
</dbReference>
<gene>
    <name evidence="7" type="ORF">PSYICH_LOCUS205</name>
</gene>
<reference evidence="7" key="1">
    <citation type="submission" date="2022-01" db="EMBL/GenBank/DDBJ databases">
        <authorList>
            <person name="King R."/>
        </authorList>
    </citation>
    <scope>NUCLEOTIDE SEQUENCE</scope>
</reference>
<dbReference type="AlphaFoldDB" id="A0A9P0G716"/>
<dbReference type="EMBL" id="OV651813">
    <property type="protein sequence ID" value="CAH1099127.1"/>
    <property type="molecule type" value="Genomic_DNA"/>
</dbReference>
<dbReference type="PANTHER" id="PTHR11022">
    <property type="entry name" value="PEPTIDOGLYCAN RECOGNITION PROTEIN"/>
    <property type="match status" value="1"/>
</dbReference>
<evidence type="ECO:0000313" key="8">
    <source>
        <dbReference type="Proteomes" id="UP001153636"/>
    </source>
</evidence>
<dbReference type="PANTHER" id="PTHR11022:SF41">
    <property type="entry name" value="PEPTIDOGLYCAN-RECOGNITION PROTEIN LC-RELATED"/>
    <property type="match status" value="1"/>
</dbReference>
<dbReference type="Proteomes" id="UP001153636">
    <property type="component" value="Chromosome 1"/>
</dbReference>
<name>A0A9P0G716_9CUCU</name>
<dbReference type="SUPFAM" id="SSF55846">
    <property type="entry name" value="N-acetylmuramoyl-L-alanine amidase-like"/>
    <property type="match status" value="1"/>
</dbReference>
<dbReference type="GO" id="GO:0008270">
    <property type="term" value="F:zinc ion binding"/>
    <property type="evidence" value="ECO:0007669"/>
    <property type="project" value="InterPro"/>
</dbReference>
<feature type="domain" description="Peptidoglycan recognition protein family" evidence="6">
    <location>
        <begin position="158"/>
        <end position="301"/>
    </location>
</feature>